<keyword evidence="1" id="KW-1133">Transmembrane helix</keyword>
<evidence type="ECO:0000313" key="4">
    <source>
        <dbReference type="Proteomes" id="UP000199496"/>
    </source>
</evidence>
<dbReference type="InterPro" id="IPR013362">
    <property type="entry name" value="Pilus_4_PilV"/>
</dbReference>
<dbReference type="InterPro" id="IPR012902">
    <property type="entry name" value="N_methyl_site"/>
</dbReference>
<dbReference type="Pfam" id="PF22150">
    <property type="entry name" value="Tt1218-like"/>
    <property type="match status" value="1"/>
</dbReference>
<evidence type="ECO:0000256" key="1">
    <source>
        <dbReference type="SAM" id="Phobius"/>
    </source>
</evidence>
<proteinExistence type="predicted"/>
<dbReference type="AlphaFoldDB" id="A0A1H9B8K3"/>
<protein>
    <submittedName>
        <fullName evidence="3">Type IV pilus assembly protein PilV</fullName>
    </submittedName>
</protein>
<dbReference type="InterPro" id="IPR054402">
    <property type="entry name" value="Tt1218-like_dom"/>
</dbReference>
<organism evidence="3 4">
    <name type="scientific">Ectothiorhodospira magna</name>
    <dbReference type="NCBI Taxonomy" id="867345"/>
    <lineage>
        <taxon>Bacteria</taxon>
        <taxon>Pseudomonadati</taxon>
        <taxon>Pseudomonadota</taxon>
        <taxon>Gammaproteobacteria</taxon>
        <taxon>Chromatiales</taxon>
        <taxon>Ectothiorhodospiraceae</taxon>
        <taxon>Ectothiorhodospira</taxon>
    </lineage>
</organism>
<keyword evidence="1" id="KW-0472">Membrane</keyword>
<dbReference type="EMBL" id="FOFO01000008">
    <property type="protein sequence ID" value="SEP85077.1"/>
    <property type="molecule type" value="Genomic_DNA"/>
</dbReference>
<dbReference type="Pfam" id="PF07963">
    <property type="entry name" value="N_methyl"/>
    <property type="match status" value="1"/>
</dbReference>
<dbReference type="RefSeq" id="WP_238375851.1">
    <property type="nucleotide sequence ID" value="NZ_FOFO01000008.1"/>
</dbReference>
<evidence type="ECO:0000259" key="2">
    <source>
        <dbReference type="Pfam" id="PF22150"/>
    </source>
</evidence>
<gene>
    <name evidence="3" type="ORF">SAMN05421693_10810</name>
</gene>
<feature type="domain" description="Type IV pilin Tt1218-like" evidence="2">
    <location>
        <begin position="39"/>
        <end position="106"/>
    </location>
</feature>
<feature type="transmembrane region" description="Helical" evidence="1">
    <location>
        <begin position="20"/>
        <end position="40"/>
    </location>
</feature>
<dbReference type="Proteomes" id="UP000199496">
    <property type="component" value="Unassembled WGS sequence"/>
</dbReference>
<keyword evidence="1" id="KW-0812">Transmembrane</keyword>
<keyword evidence="4" id="KW-1185">Reference proteome</keyword>
<evidence type="ECO:0000313" key="3">
    <source>
        <dbReference type="EMBL" id="SEP85077.1"/>
    </source>
</evidence>
<reference evidence="3 4" key="1">
    <citation type="submission" date="2016-10" db="EMBL/GenBank/DDBJ databases">
        <authorList>
            <person name="de Groot N.N."/>
        </authorList>
    </citation>
    <scope>NUCLEOTIDE SEQUENCE [LARGE SCALE GENOMIC DNA]</scope>
    <source>
        <strain evidence="3 4">B7-7</strain>
    </source>
</reference>
<dbReference type="NCBIfam" id="TIGR02532">
    <property type="entry name" value="IV_pilin_GFxxxE"/>
    <property type="match status" value="1"/>
</dbReference>
<name>A0A1H9B8K3_9GAMM</name>
<sequence length="175" mass="18701">MNRKIFHRFGPSLSQRGVTLLEVLIALVVLSIGLLGLAALQATALQHNHNAAVRSQATNLSYDILDRMRANRAAALAGAYAMTLDTGLVCNPALNPSAGTLAQRDLAQWQNQVACQLAAGAAAISPVTNNTVTITLCWRQRLSDEAVAEEVDEDAQPDQACSDQGLISFVYSTRL</sequence>
<dbReference type="NCBIfam" id="TIGR02523">
    <property type="entry name" value="type_IV_pilV"/>
    <property type="match status" value="1"/>
</dbReference>
<accession>A0A1H9B8K3</accession>
<dbReference type="STRING" id="867345.SAMN05421693_10810"/>